<evidence type="ECO:0008006" key="4">
    <source>
        <dbReference type="Google" id="ProtNLM"/>
    </source>
</evidence>
<evidence type="ECO:0000313" key="2">
    <source>
        <dbReference type="EMBL" id="AWI26919.1"/>
    </source>
</evidence>
<reference evidence="2 3" key="1">
    <citation type="submission" date="2018-05" db="EMBL/GenBank/DDBJ databases">
        <title>Genome sequencing of Flavobacterium sp. HYN0049.</title>
        <authorList>
            <person name="Yi H."/>
            <person name="Baek C."/>
        </authorList>
    </citation>
    <scope>NUCLEOTIDE SEQUENCE [LARGE SCALE GENOMIC DNA]</scope>
    <source>
        <strain evidence="2 3">HYN0049</strain>
    </source>
</reference>
<feature type="signal peptide" evidence="1">
    <location>
        <begin position="1"/>
        <end position="23"/>
    </location>
</feature>
<gene>
    <name evidence="2" type="ORF">HYN49_13955</name>
</gene>
<organism evidence="2 3">
    <name type="scientific">Flavobacterium pallidum</name>
    <dbReference type="NCBI Taxonomy" id="2172098"/>
    <lineage>
        <taxon>Bacteria</taxon>
        <taxon>Pseudomonadati</taxon>
        <taxon>Bacteroidota</taxon>
        <taxon>Flavobacteriia</taxon>
        <taxon>Flavobacteriales</taxon>
        <taxon>Flavobacteriaceae</taxon>
        <taxon>Flavobacterium</taxon>
    </lineage>
</organism>
<feature type="chain" id="PRO_5015391468" description="Lipocalin-like domain-containing protein" evidence="1">
    <location>
        <begin position="24"/>
        <end position="126"/>
    </location>
</feature>
<name>A0A2S1SKK7_9FLAO</name>
<dbReference type="Proteomes" id="UP000244937">
    <property type="component" value="Chromosome"/>
</dbReference>
<evidence type="ECO:0000313" key="3">
    <source>
        <dbReference type="Proteomes" id="UP000244937"/>
    </source>
</evidence>
<keyword evidence="3" id="KW-1185">Reference proteome</keyword>
<accession>A0A2S1SKK7</accession>
<dbReference type="EMBL" id="CP029187">
    <property type="protein sequence ID" value="AWI26919.1"/>
    <property type="molecule type" value="Genomic_DNA"/>
</dbReference>
<evidence type="ECO:0000256" key="1">
    <source>
        <dbReference type="SAM" id="SignalP"/>
    </source>
</evidence>
<dbReference type="RefSeq" id="WP_108904691.1">
    <property type="nucleotide sequence ID" value="NZ_CP029187.1"/>
</dbReference>
<proteinExistence type="predicted"/>
<protein>
    <recommendedName>
        <fullName evidence="4">Lipocalin-like domain-containing protein</fullName>
    </recommendedName>
</protein>
<dbReference type="AlphaFoldDB" id="A0A2S1SKK7"/>
<sequence>MKKYYITLPILVASLFFSISSHAQNTVKDKVVGCWKIDAVIAADSGQKMDIPDSQSSLVCLKKDGRFTTTTSGRTVEGDYKVSEDGKTMTQKMDGGMEEEGAIAVTDAALEIKTPEVIIKLVRVKE</sequence>
<dbReference type="OrthoDB" id="1361061at2"/>
<dbReference type="KEGG" id="fpal:HYN49_13955"/>
<keyword evidence="1" id="KW-0732">Signal</keyword>